<reference evidence="2" key="1">
    <citation type="submission" date="2023-10" db="EMBL/GenBank/DDBJ databases">
        <authorList>
            <person name="Chen Y."/>
            <person name="Shah S."/>
            <person name="Dougan E. K."/>
            <person name="Thang M."/>
            <person name="Chan C."/>
        </authorList>
    </citation>
    <scope>NUCLEOTIDE SEQUENCE [LARGE SCALE GENOMIC DNA]</scope>
</reference>
<proteinExistence type="predicted"/>
<keyword evidence="3" id="KW-1185">Reference proteome</keyword>
<dbReference type="Proteomes" id="UP001189429">
    <property type="component" value="Unassembled WGS sequence"/>
</dbReference>
<evidence type="ECO:0000313" key="3">
    <source>
        <dbReference type="Proteomes" id="UP001189429"/>
    </source>
</evidence>
<protein>
    <submittedName>
        <fullName evidence="2">Uncharacterized protein</fullName>
    </submittedName>
</protein>
<comment type="caution">
    <text evidence="2">The sequence shown here is derived from an EMBL/GenBank/DDBJ whole genome shotgun (WGS) entry which is preliminary data.</text>
</comment>
<evidence type="ECO:0000313" key="2">
    <source>
        <dbReference type="EMBL" id="CAK0847216.1"/>
    </source>
</evidence>
<gene>
    <name evidence="2" type="ORF">PCOR1329_LOCUS40492</name>
</gene>
<accession>A0ABN9TNP0</accession>
<organism evidence="2 3">
    <name type="scientific">Prorocentrum cordatum</name>
    <dbReference type="NCBI Taxonomy" id="2364126"/>
    <lineage>
        <taxon>Eukaryota</taxon>
        <taxon>Sar</taxon>
        <taxon>Alveolata</taxon>
        <taxon>Dinophyceae</taxon>
        <taxon>Prorocentrales</taxon>
        <taxon>Prorocentraceae</taxon>
        <taxon>Prorocentrum</taxon>
    </lineage>
</organism>
<feature type="region of interest" description="Disordered" evidence="1">
    <location>
        <begin position="125"/>
        <end position="152"/>
    </location>
</feature>
<evidence type="ECO:0000256" key="1">
    <source>
        <dbReference type="SAM" id="MobiDB-lite"/>
    </source>
</evidence>
<sequence length="152" mass="16404">MQLEVGSERLGDTETDSWQRLVGFYGAAAPAIEVLAVHELNTRIDWRTRKAHRLNVPAQPVQPGATIVSAQHLKGTHTVLAIGRPKNFSEFAAQWVAMFGLVFQVGEGCPPAKAQSRKGETDIRKHLGGSHAQGPCATPGLAENRGRAHDHG</sequence>
<name>A0ABN9TNP0_9DINO</name>
<dbReference type="EMBL" id="CAUYUJ010014883">
    <property type="protein sequence ID" value="CAK0847216.1"/>
    <property type="molecule type" value="Genomic_DNA"/>
</dbReference>